<dbReference type="InterPro" id="IPR011050">
    <property type="entry name" value="Pectin_lyase_fold/virulence"/>
</dbReference>
<dbReference type="PROSITE" id="PS51208">
    <property type="entry name" value="AUTOTRANSPORTER"/>
    <property type="match status" value="1"/>
</dbReference>
<proteinExistence type="predicted"/>
<accession>A0A446C6K3</accession>
<dbReference type="Pfam" id="PF03797">
    <property type="entry name" value="Autotransporter"/>
    <property type="match status" value="1"/>
</dbReference>
<evidence type="ECO:0000259" key="2">
    <source>
        <dbReference type="PROSITE" id="PS51208"/>
    </source>
</evidence>
<evidence type="ECO:0000256" key="1">
    <source>
        <dbReference type="SAM" id="SignalP"/>
    </source>
</evidence>
<evidence type="ECO:0000313" key="3">
    <source>
        <dbReference type="EMBL" id="SSW63518.1"/>
    </source>
</evidence>
<organism evidence="3 4">
    <name type="scientific">Achromobacter veterisilvae</name>
    <dbReference type="NCBI Taxonomy" id="2069367"/>
    <lineage>
        <taxon>Bacteria</taxon>
        <taxon>Pseudomonadati</taxon>
        <taxon>Pseudomonadota</taxon>
        <taxon>Betaproteobacteria</taxon>
        <taxon>Burkholderiales</taxon>
        <taxon>Alcaligenaceae</taxon>
        <taxon>Achromobacter</taxon>
    </lineage>
</organism>
<dbReference type="Gene3D" id="2.160.20.20">
    <property type="match status" value="1"/>
</dbReference>
<dbReference type="Gene3D" id="2.40.128.130">
    <property type="entry name" value="Autotransporter beta-domain"/>
    <property type="match status" value="1"/>
</dbReference>
<gene>
    <name evidence="3" type="primary">bmaC</name>
    <name evidence="3" type="ORF">AVE30378_00550</name>
</gene>
<dbReference type="SMART" id="SM00869">
    <property type="entry name" value="Autotransporter"/>
    <property type="match status" value="1"/>
</dbReference>
<dbReference type="InterPro" id="IPR043990">
    <property type="entry name" value="AC_1"/>
</dbReference>
<dbReference type="EMBL" id="UFQC01000002">
    <property type="protein sequence ID" value="SSW63518.1"/>
    <property type="molecule type" value="Genomic_DNA"/>
</dbReference>
<dbReference type="Proteomes" id="UP000289465">
    <property type="component" value="Unassembled WGS sequence"/>
</dbReference>
<feature type="signal peptide" evidence="1">
    <location>
        <begin position="1"/>
        <end position="30"/>
    </location>
</feature>
<dbReference type="InterPro" id="IPR012332">
    <property type="entry name" value="Autotransporter_pectin_lyase_C"/>
</dbReference>
<feature type="domain" description="Autotransporter" evidence="2">
    <location>
        <begin position="721"/>
        <end position="998"/>
    </location>
</feature>
<feature type="chain" id="PRO_5019264697" evidence="1">
    <location>
        <begin position="31"/>
        <end position="998"/>
    </location>
</feature>
<evidence type="ECO:0000313" key="4">
    <source>
        <dbReference type="Proteomes" id="UP000289465"/>
    </source>
</evidence>
<dbReference type="InterPro" id="IPR006315">
    <property type="entry name" value="OM_autotransptr_brl_dom"/>
</dbReference>
<dbReference type="Pfam" id="PF18883">
    <property type="entry name" value="AC_1"/>
    <property type="match status" value="1"/>
</dbReference>
<dbReference type="InterPro" id="IPR005546">
    <property type="entry name" value="Autotransporte_beta"/>
</dbReference>
<dbReference type="SUPFAM" id="SSF51126">
    <property type="entry name" value="Pectin lyase-like"/>
    <property type="match status" value="1"/>
</dbReference>
<protein>
    <submittedName>
        <fullName evidence="3">Adhesin BmaC autotransporter</fullName>
    </submittedName>
</protein>
<reference evidence="3 4" key="1">
    <citation type="submission" date="2018-07" db="EMBL/GenBank/DDBJ databases">
        <authorList>
            <person name="Peeters C."/>
        </authorList>
    </citation>
    <scope>NUCLEOTIDE SEQUENCE [LARGE SCALE GENOMIC DNA]</scope>
    <source>
        <strain evidence="3 4">LMG 30378</strain>
    </source>
</reference>
<keyword evidence="1" id="KW-0732">Signal</keyword>
<dbReference type="AlphaFoldDB" id="A0A446C6K3"/>
<dbReference type="SUPFAM" id="SSF103515">
    <property type="entry name" value="Autotransporter"/>
    <property type="match status" value="1"/>
</dbReference>
<sequence>MKPTKRSFGGFPTRTILGAALCAAFANAQATDYPGLNLTTGTTTLDGGDNVIVGSGTAIRIGDAALNFGPGAINVDSVATAIFSTNGAAANLVFQPGNTTTISTTATTSTTYGIQGSNNSNTTVDLQQNSNVTIRSVNGIMLGPTISGTANRLQVGDGATLKIEASGGTSPKGLMINTNNSASIASGGTLDIDVDAGNWARALELSLHMTYVSDSPDKFTAAAGSTVRLHTVGTNAQGLYMLGEGNAVFNGTTRIHTEGADSAGLYVYRYLSPVSVLTVNPQGADNATITTEGDRSYGLLAINGSQVTLGNAVFTTSGQAAMGLFGTTDNGAVATRIIANRVGTTTTGAGSFGILADGDGTHISYDNGTVSTSGQGAHGVVLTENSVFDAQNSTIAASGAAASGLLLLGATAGSQRADIVGGSITSSQASAIGVDGGSATINLTGAQVSGATNWLYVTPGGVQSTWGGLPVAAPDPTLDPDIPPPTLTRPARSTFGPANLTLTATNSTLTGAAVTQAGSTSTVNLVNSVWNMTGSSNVTNLLNDPSLIDFAAPAGGVYKTLTVANYSGDGTIALNTYLGTDGSPSDKLVVDGGTATGSSKLRIKNTGGPGALTHANGIQVVDAINGGSTDNGAFSLESPVTAGAHEYKLYRGGVSPADASNWYLRSAELVIDPDTGEVEEVPLYRPETAPAVIAPEVARQIAGRMLDTFHDRMGDQYALLSSAERKAGWARVIGQRMKQEWAGSVEPKFSGNIWIGQAGADLLERQRDDGLSDRLGFFGSYGQASGNVSGFVEGRHGNSAGSLRLNAYGLGLYWTRLKRTDWYWDNVLMANYYDGRSRSDRGVGADMDGWGLTASTEFGYSFHPSPDIMIQPQAQLFYQYTDIGNAKDQYSSIRFSGSGAVTGRLGILVQGNADNPDKIRPYARFNLWRRMGHGETVVFGDSDTLRTEYGSTSADVRVGLVAPVSKQTQLYASAGYGFDLDGNQRQAYYGNIGVRYKW</sequence>
<dbReference type="OrthoDB" id="8613300at2"/>
<dbReference type="NCBIfam" id="TIGR01414">
    <property type="entry name" value="autotrans_barl"/>
    <property type="match status" value="1"/>
</dbReference>
<dbReference type="CDD" id="cd01344">
    <property type="entry name" value="PL2_Passenger_AT"/>
    <property type="match status" value="1"/>
</dbReference>
<dbReference type="GO" id="GO:0019867">
    <property type="term" value="C:outer membrane"/>
    <property type="evidence" value="ECO:0007669"/>
    <property type="project" value="InterPro"/>
</dbReference>
<name>A0A446C6K3_9BURK</name>
<dbReference type="InterPro" id="IPR036709">
    <property type="entry name" value="Autotransporte_beta_dom_sf"/>
</dbReference>